<proteinExistence type="predicted"/>
<evidence type="ECO:0000313" key="2">
    <source>
        <dbReference type="EMBL" id="CAA7408482.1"/>
    </source>
</evidence>
<protein>
    <submittedName>
        <fullName evidence="2">Uncharacterized protein</fullName>
    </submittedName>
</protein>
<feature type="compositionally biased region" description="Polar residues" evidence="1">
    <location>
        <begin position="10"/>
        <end position="20"/>
    </location>
</feature>
<evidence type="ECO:0000313" key="3">
    <source>
        <dbReference type="Proteomes" id="UP000663760"/>
    </source>
</evidence>
<evidence type="ECO:0000256" key="1">
    <source>
        <dbReference type="SAM" id="MobiDB-lite"/>
    </source>
</evidence>
<dbReference type="OrthoDB" id="768391at2759"/>
<name>A0A7I8LF89_SPIIN</name>
<dbReference type="Proteomes" id="UP000663760">
    <property type="component" value="Chromosome 15"/>
</dbReference>
<accession>A0A7I8LF89</accession>
<dbReference type="EMBL" id="LR746278">
    <property type="protein sequence ID" value="CAA7408482.1"/>
    <property type="molecule type" value="Genomic_DNA"/>
</dbReference>
<organism evidence="2 3">
    <name type="scientific">Spirodela intermedia</name>
    <name type="common">Intermediate duckweed</name>
    <dbReference type="NCBI Taxonomy" id="51605"/>
    <lineage>
        <taxon>Eukaryota</taxon>
        <taxon>Viridiplantae</taxon>
        <taxon>Streptophyta</taxon>
        <taxon>Embryophyta</taxon>
        <taxon>Tracheophyta</taxon>
        <taxon>Spermatophyta</taxon>
        <taxon>Magnoliopsida</taxon>
        <taxon>Liliopsida</taxon>
        <taxon>Araceae</taxon>
        <taxon>Lemnoideae</taxon>
        <taxon>Spirodela</taxon>
    </lineage>
</organism>
<reference evidence="2" key="1">
    <citation type="submission" date="2020-02" db="EMBL/GenBank/DDBJ databases">
        <authorList>
            <person name="Scholz U."/>
            <person name="Mascher M."/>
            <person name="Fiebig A."/>
        </authorList>
    </citation>
    <scope>NUCLEOTIDE SEQUENCE</scope>
</reference>
<dbReference type="AlphaFoldDB" id="A0A7I8LF89"/>
<sequence>MAKRVREGTSGVQVPQQGKLESSAPPPSAKRCRAAPEASGEWAVGQCPAGLPRWRQLWEGRGGGMAVDYEELLWGWFPFVDEDFSCEGEEGWLCIWGYDEQRHALCE</sequence>
<gene>
    <name evidence="2" type="ORF">SI8410_15019160</name>
</gene>
<keyword evidence="3" id="KW-1185">Reference proteome</keyword>
<feature type="region of interest" description="Disordered" evidence="1">
    <location>
        <begin position="1"/>
        <end position="37"/>
    </location>
</feature>